<sequence>MRFNPKALENLGNSLGLDEQGALDWIDGDIVTV</sequence>
<proteinExistence type="predicted"/>
<accession>X1KNZ8</accession>
<dbReference type="EMBL" id="BARU01049271">
    <property type="protein sequence ID" value="GAH91869.1"/>
    <property type="molecule type" value="Genomic_DNA"/>
</dbReference>
<name>X1KNZ8_9ZZZZ</name>
<reference evidence="1" key="1">
    <citation type="journal article" date="2014" name="Front. Microbiol.">
        <title>High frequency of phylogenetically diverse reductive dehalogenase-homologous genes in deep subseafloor sedimentary metagenomes.</title>
        <authorList>
            <person name="Kawai M."/>
            <person name="Futagami T."/>
            <person name="Toyoda A."/>
            <person name="Takaki Y."/>
            <person name="Nishi S."/>
            <person name="Hori S."/>
            <person name="Arai W."/>
            <person name="Tsubouchi T."/>
            <person name="Morono Y."/>
            <person name="Uchiyama I."/>
            <person name="Ito T."/>
            <person name="Fujiyama A."/>
            <person name="Inagaki F."/>
            <person name="Takami H."/>
        </authorList>
    </citation>
    <scope>NUCLEOTIDE SEQUENCE</scope>
    <source>
        <strain evidence="1">Expedition CK06-06</strain>
    </source>
</reference>
<comment type="caution">
    <text evidence="1">The sequence shown here is derived from an EMBL/GenBank/DDBJ whole genome shotgun (WGS) entry which is preliminary data.</text>
</comment>
<gene>
    <name evidence="1" type="ORF">S03H2_72660</name>
</gene>
<feature type="non-terminal residue" evidence="1">
    <location>
        <position position="33"/>
    </location>
</feature>
<dbReference type="AlphaFoldDB" id="X1KNZ8"/>
<evidence type="ECO:0000313" key="1">
    <source>
        <dbReference type="EMBL" id="GAH91869.1"/>
    </source>
</evidence>
<protein>
    <submittedName>
        <fullName evidence="1">Uncharacterized protein</fullName>
    </submittedName>
</protein>
<organism evidence="1">
    <name type="scientific">marine sediment metagenome</name>
    <dbReference type="NCBI Taxonomy" id="412755"/>
    <lineage>
        <taxon>unclassified sequences</taxon>
        <taxon>metagenomes</taxon>
        <taxon>ecological metagenomes</taxon>
    </lineage>
</organism>